<feature type="domain" description="Glucose-methanol-choline oxidoreductase N-terminal" evidence="6">
    <location>
        <begin position="5"/>
        <end position="159"/>
    </location>
</feature>
<dbReference type="SUPFAM" id="SSF51905">
    <property type="entry name" value="FAD/NAD(P)-binding domain"/>
    <property type="match status" value="1"/>
</dbReference>
<dbReference type="AlphaFoldDB" id="A0AAV4R9U5"/>
<reference evidence="7 8" key="1">
    <citation type="submission" date="2021-06" db="EMBL/GenBank/DDBJ databases">
        <title>Caerostris extrusa draft genome.</title>
        <authorList>
            <person name="Kono N."/>
            <person name="Arakawa K."/>
        </authorList>
    </citation>
    <scope>NUCLEOTIDE SEQUENCE [LARGE SCALE GENOMIC DNA]</scope>
</reference>
<dbReference type="Gene3D" id="3.50.50.60">
    <property type="entry name" value="FAD/NAD(P)-binding domain"/>
    <property type="match status" value="2"/>
</dbReference>
<keyword evidence="5" id="KW-1133">Transmembrane helix</keyword>
<dbReference type="Proteomes" id="UP001054945">
    <property type="component" value="Unassembled WGS sequence"/>
</dbReference>
<evidence type="ECO:0000256" key="2">
    <source>
        <dbReference type="ARBA" id="ARBA00010790"/>
    </source>
</evidence>
<dbReference type="PANTHER" id="PTHR11552">
    <property type="entry name" value="GLUCOSE-METHANOL-CHOLINE GMC OXIDOREDUCTASE"/>
    <property type="match status" value="1"/>
</dbReference>
<comment type="caution">
    <text evidence="7">The sequence shown here is derived from an EMBL/GenBank/DDBJ whole genome shotgun (WGS) entry which is preliminary data.</text>
</comment>
<comment type="similarity">
    <text evidence="2">Belongs to the GMC oxidoreductase family.</text>
</comment>
<protein>
    <submittedName>
        <fullName evidence="7">Glucose dehydrogenase</fullName>
    </submittedName>
</protein>
<keyword evidence="5" id="KW-0812">Transmembrane</keyword>
<keyword evidence="3" id="KW-0285">Flavoprotein</keyword>
<dbReference type="InterPro" id="IPR012132">
    <property type="entry name" value="GMC_OxRdtase"/>
</dbReference>
<evidence type="ECO:0000256" key="5">
    <source>
        <dbReference type="SAM" id="Phobius"/>
    </source>
</evidence>
<evidence type="ECO:0000313" key="7">
    <source>
        <dbReference type="EMBL" id="GIY18718.1"/>
    </source>
</evidence>
<dbReference type="Gene3D" id="3.30.560.10">
    <property type="entry name" value="Glucose Oxidase, domain 3"/>
    <property type="match status" value="1"/>
</dbReference>
<dbReference type="GO" id="GO:0016614">
    <property type="term" value="F:oxidoreductase activity, acting on CH-OH group of donors"/>
    <property type="evidence" value="ECO:0007669"/>
    <property type="project" value="InterPro"/>
</dbReference>
<dbReference type="Pfam" id="PF00732">
    <property type="entry name" value="GMC_oxred_N"/>
    <property type="match status" value="1"/>
</dbReference>
<accession>A0AAV4R9U5</accession>
<gene>
    <name evidence="7" type="primary">Gld_66</name>
    <name evidence="7" type="ORF">CEXT_453811</name>
</gene>
<dbReference type="PANTHER" id="PTHR11552:SF147">
    <property type="entry name" value="CHOLINE DEHYDROGENASE, MITOCHONDRIAL"/>
    <property type="match status" value="1"/>
</dbReference>
<comment type="cofactor">
    <cofactor evidence="1">
        <name>FAD</name>
        <dbReference type="ChEBI" id="CHEBI:57692"/>
    </cofactor>
</comment>
<dbReference type="EMBL" id="BPLR01007666">
    <property type="protein sequence ID" value="GIY18718.1"/>
    <property type="molecule type" value="Genomic_DNA"/>
</dbReference>
<keyword evidence="8" id="KW-1185">Reference proteome</keyword>
<keyword evidence="4" id="KW-0274">FAD</keyword>
<dbReference type="InterPro" id="IPR036188">
    <property type="entry name" value="FAD/NAD-bd_sf"/>
</dbReference>
<evidence type="ECO:0000256" key="3">
    <source>
        <dbReference type="ARBA" id="ARBA00022630"/>
    </source>
</evidence>
<evidence type="ECO:0000256" key="1">
    <source>
        <dbReference type="ARBA" id="ARBA00001974"/>
    </source>
</evidence>
<feature type="transmembrane region" description="Helical" evidence="5">
    <location>
        <begin position="188"/>
        <end position="208"/>
    </location>
</feature>
<proteinExistence type="inferred from homology"/>
<organism evidence="7 8">
    <name type="scientific">Caerostris extrusa</name>
    <name type="common">Bark spider</name>
    <name type="synonym">Caerostris bankana</name>
    <dbReference type="NCBI Taxonomy" id="172846"/>
    <lineage>
        <taxon>Eukaryota</taxon>
        <taxon>Metazoa</taxon>
        <taxon>Ecdysozoa</taxon>
        <taxon>Arthropoda</taxon>
        <taxon>Chelicerata</taxon>
        <taxon>Arachnida</taxon>
        <taxon>Araneae</taxon>
        <taxon>Araneomorphae</taxon>
        <taxon>Entelegynae</taxon>
        <taxon>Araneoidea</taxon>
        <taxon>Araneidae</taxon>
        <taxon>Caerostris</taxon>
    </lineage>
</organism>
<evidence type="ECO:0000313" key="8">
    <source>
        <dbReference type="Proteomes" id="UP001054945"/>
    </source>
</evidence>
<evidence type="ECO:0000256" key="4">
    <source>
        <dbReference type="ARBA" id="ARBA00022827"/>
    </source>
</evidence>
<evidence type="ECO:0000259" key="6">
    <source>
        <dbReference type="Pfam" id="PF00732"/>
    </source>
</evidence>
<sequence>MFPVGGGSAGCALARRLWEDSHLSILMVESGTTAPWISLVPMLAPGLQGYTADWGYKNSYAEAFSIWHAGTSKIKQILYYGMMCCQGFVLVQICLEIFSNYCKQSSWPRGKVLGGSSVLNYLLHMWGAKSDFDNLWNSEGSGWDFESVHGYFKRSELPKESRIHCVWLGIVEFLIVCCKSVVDSFILNLPFSLSLYSLFLPIILLQGVQFHGNI</sequence>
<dbReference type="InterPro" id="IPR000172">
    <property type="entry name" value="GMC_OxRdtase_N"/>
</dbReference>
<name>A0AAV4R9U5_CAEEX</name>
<feature type="transmembrane region" description="Helical" evidence="5">
    <location>
        <begin position="77"/>
        <end position="98"/>
    </location>
</feature>
<dbReference type="GO" id="GO:0050660">
    <property type="term" value="F:flavin adenine dinucleotide binding"/>
    <property type="evidence" value="ECO:0007669"/>
    <property type="project" value="InterPro"/>
</dbReference>
<keyword evidence="5" id="KW-0472">Membrane</keyword>